<dbReference type="PIRSF" id="PIRSF021328">
    <property type="entry name" value="UCP021328"/>
    <property type="match status" value="1"/>
</dbReference>
<dbReference type="InterPro" id="IPR016787">
    <property type="entry name" value="UCP021328"/>
</dbReference>
<evidence type="ECO:0000256" key="1">
    <source>
        <dbReference type="SAM" id="MobiDB-lite"/>
    </source>
</evidence>
<feature type="compositionally biased region" description="Basic and acidic residues" evidence="1">
    <location>
        <begin position="100"/>
        <end position="130"/>
    </location>
</feature>
<accession>A0AAV5B033</accession>
<protein>
    <recommendedName>
        <fullName evidence="4">DUF2992 family protein</fullName>
    </recommendedName>
</protein>
<dbReference type="AlphaFoldDB" id="A0AAV5B033"/>
<name>A0AAV5B033_9ACTN</name>
<keyword evidence="3" id="KW-1185">Reference proteome</keyword>
<dbReference type="RefSeq" id="WP_251164058.1">
    <property type="nucleotide sequence ID" value="NZ_BQKC01000001.1"/>
</dbReference>
<proteinExistence type="predicted"/>
<evidence type="ECO:0000313" key="2">
    <source>
        <dbReference type="EMBL" id="GJM54949.1"/>
    </source>
</evidence>
<gene>
    <name evidence="2" type="ORF">ATOP_06040</name>
</gene>
<organism evidence="2 3">
    <name type="scientific">Granulimonas faecalis</name>
    <dbReference type="NCBI Taxonomy" id="2894155"/>
    <lineage>
        <taxon>Bacteria</taxon>
        <taxon>Bacillati</taxon>
        <taxon>Actinomycetota</taxon>
        <taxon>Coriobacteriia</taxon>
        <taxon>Coriobacteriales</taxon>
        <taxon>Kribbibacteriaceae</taxon>
        <taxon>Granulimonas</taxon>
    </lineage>
</organism>
<dbReference type="EMBL" id="BQKC01000001">
    <property type="protein sequence ID" value="GJM54949.1"/>
    <property type="molecule type" value="Genomic_DNA"/>
</dbReference>
<sequence length="140" mass="16224">MGMTGTSSTLTVYFDGQFWVGLMEHVDGSHYGCVRQVFGAEPSAEELHRFVLARWSSIRFPMGEGRPQDPLPTNPKRRQREVARTLGDRGPSTKAQEALARQREACARERKGRERDRKAVDAEARYELRKERRKRRHRGR</sequence>
<reference evidence="2" key="1">
    <citation type="journal article" date="2022" name="Int. J. Syst. Evol. Microbiol.">
        <title>Granulimonas faecalis gen. nov., sp. nov., and Leptogranulimonas caecicola gen. nov., sp. nov., novel lactate-producing Atopobiaceae bacteria isolated from mouse intestines, and an emended description of the family Atopobiaceae.</title>
        <authorList>
            <person name="Morinaga K."/>
            <person name="Kusada H."/>
            <person name="Sakamoto S."/>
            <person name="Murakami T."/>
            <person name="Toyoda A."/>
            <person name="Mori H."/>
            <person name="Meng X.Y."/>
            <person name="Takashino M."/>
            <person name="Murotomi K."/>
            <person name="Tamaki H."/>
        </authorList>
    </citation>
    <scope>NUCLEOTIDE SEQUENCE</scope>
    <source>
        <strain evidence="2">OPF53</strain>
    </source>
</reference>
<evidence type="ECO:0000313" key="3">
    <source>
        <dbReference type="Proteomes" id="UP001055025"/>
    </source>
</evidence>
<evidence type="ECO:0008006" key="4">
    <source>
        <dbReference type="Google" id="ProtNLM"/>
    </source>
</evidence>
<dbReference type="Proteomes" id="UP001055025">
    <property type="component" value="Unassembled WGS sequence"/>
</dbReference>
<feature type="region of interest" description="Disordered" evidence="1">
    <location>
        <begin position="60"/>
        <end position="140"/>
    </location>
</feature>
<comment type="caution">
    <text evidence="2">The sequence shown here is derived from an EMBL/GenBank/DDBJ whole genome shotgun (WGS) entry which is preliminary data.</text>
</comment>
<dbReference type="Pfam" id="PF11208">
    <property type="entry name" value="DUF2992"/>
    <property type="match status" value="1"/>
</dbReference>
<feature type="compositionally biased region" description="Basic residues" evidence="1">
    <location>
        <begin position="131"/>
        <end position="140"/>
    </location>
</feature>